<accession>A0A0C9UWA2</accession>
<keyword evidence="2" id="KW-1133">Transmembrane helix</keyword>
<keyword evidence="2" id="KW-0812">Transmembrane</keyword>
<evidence type="ECO:0000313" key="3">
    <source>
        <dbReference type="EMBL" id="KIJ29611.1"/>
    </source>
</evidence>
<keyword evidence="2" id="KW-0472">Membrane</keyword>
<name>A0A0C9UWA2_SPHS4</name>
<dbReference type="AlphaFoldDB" id="A0A0C9UWA2"/>
<feature type="compositionally biased region" description="Low complexity" evidence="1">
    <location>
        <begin position="184"/>
        <end position="194"/>
    </location>
</feature>
<keyword evidence="4" id="KW-1185">Reference proteome</keyword>
<gene>
    <name evidence="3" type="ORF">M422DRAFT_268953</name>
</gene>
<protein>
    <submittedName>
        <fullName evidence="3">Uncharacterized protein</fullName>
    </submittedName>
</protein>
<dbReference type="Proteomes" id="UP000054279">
    <property type="component" value="Unassembled WGS sequence"/>
</dbReference>
<evidence type="ECO:0000256" key="2">
    <source>
        <dbReference type="SAM" id="Phobius"/>
    </source>
</evidence>
<organism evidence="3 4">
    <name type="scientific">Sphaerobolus stellatus (strain SS14)</name>
    <dbReference type="NCBI Taxonomy" id="990650"/>
    <lineage>
        <taxon>Eukaryota</taxon>
        <taxon>Fungi</taxon>
        <taxon>Dikarya</taxon>
        <taxon>Basidiomycota</taxon>
        <taxon>Agaricomycotina</taxon>
        <taxon>Agaricomycetes</taxon>
        <taxon>Phallomycetidae</taxon>
        <taxon>Geastrales</taxon>
        <taxon>Sphaerobolaceae</taxon>
        <taxon>Sphaerobolus</taxon>
    </lineage>
</organism>
<evidence type="ECO:0000256" key="1">
    <source>
        <dbReference type="SAM" id="MobiDB-lite"/>
    </source>
</evidence>
<dbReference type="HOGENOM" id="CLU_069682_0_0_1"/>
<reference evidence="3 4" key="1">
    <citation type="submission" date="2014-06" db="EMBL/GenBank/DDBJ databases">
        <title>Evolutionary Origins and Diversification of the Mycorrhizal Mutualists.</title>
        <authorList>
            <consortium name="DOE Joint Genome Institute"/>
            <consortium name="Mycorrhizal Genomics Consortium"/>
            <person name="Kohler A."/>
            <person name="Kuo A."/>
            <person name="Nagy L.G."/>
            <person name="Floudas D."/>
            <person name="Copeland A."/>
            <person name="Barry K.W."/>
            <person name="Cichocki N."/>
            <person name="Veneault-Fourrey C."/>
            <person name="LaButti K."/>
            <person name="Lindquist E.A."/>
            <person name="Lipzen A."/>
            <person name="Lundell T."/>
            <person name="Morin E."/>
            <person name="Murat C."/>
            <person name="Riley R."/>
            <person name="Ohm R."/>
            <person name="Sun H."/>
            <person name="Tunlid A."/>
            <person name="Henrissat B."/>
            <person name="Grigoriev I.V."/>
            <person name="Hibbett D.S."/>
            <person name="Martin F."/>
        </authorList>
    </citation>
    <scope>NUCLEOTIDE SEQUENCE [LARGE SCALE GENOMIC DNA]</scope>
    <source>
        <strain evidence="3 4">SS14</strain>
    </source>
</reference>
<dbReference type="OrthoDB" id="3245657at2759"/>
<feature type="region of interest" description="Disordered" evidence="1">
    <location>
        <begin position="173"/>
        <end position="195"/>
    </location>
</feature>
<feature type="transmembrane region" description="Helical" evidence="2">
    <location>
        <begin position="200"/>
        <end position="222"/>
    </location>
</feature>
<proteinExistence type="predicted"/>
<evidence type="ECO:0000313" key="4">
    <source>
        <dbReference type="Proteomes" id="UP000054279"/>
    </source>
</evidence>
<feature type="region of interest" description="Disordered" evidence="1">
    <location>
        <begin position="289"/>
        <end position="310"/>
    </location>
</feature>
<sequence length="310" mass="33082">MSVRETNAIFVNVTVDDAGVDPSTGQSIVYTPGGPWNEGKNCSFCTDKPDPASMHNETWHDATYVPDDGQGVPTGYSNLTFSFNVGTDIYAFCAIQHFTNMTFFIDDEPVNHFLQQSNIFLYNVPIFVNTSLSPGKHVFTLVNGALDGSGNEQSTVLFDYLIYLHDEVDEQSSPLPLPLPLPSPSGSGSQPRPGLGSGTIGGIAAAAIVITLSCAAGAFYWYKQQRSGSCEGIPLVQPFDASTGIFFGSSAQQHPSVLAKSIGNMPNNGVPLPSIQEVRLVPGQVETDPGPLSIQNPYNAADTLPPDYTV</sequence>
<dbReference type="EMBL" id="KN837279">
    <property type="protein sequence ID" value="KIJ29611.1"/>
    <property type="molecule type" value="Genomic_DNA"/>
</dbReference>